<reference evidence="2" key="1">
    <citation type="submission" date="2018-06" db="EMBL/GenBank/DDBJ databases">
        <authorList>
            <person name="Zhirakovskaya E."/>
        </authorList>
    </citation>
    <scope>NUCLEOTIDE SEQUENCE</scope>
</reference>
<evidence type="ECO:0000259" key="1">
    <source>
        <dbReference type="Pfam" id="PF00462"/>
    </source>
</evidence>
<proteinExistence type="predicted"/>
<dbReference type="PROSITE" id="PS51354">
    <property type="entry name" value="GLUTAREDOXIN_2"/>
    <property type="match status" value="1"/>
</dbReference>
<feature type="domain" description="Glutaredoxin" evidence="1">
    <location>
        <begin position="37"/>
        <end position="79"/>
    </location>
</feature>
<organism evidence="2">
    <name type="scientific">hydrothermal vent metagenome</name>
    <dbReference type="NCBI Taxonomy" id="652676"/>
    <lineage>
        <taxon>unclassified sequences</taxon>
        <taxon>metagenomes</taxon>
        <taxon>ecological metagenomes</taxon>
    </lineage>
</organism>
<accession>A0A3B0XD20</accession>
<dbReference type="InterPro" id="IPR036249">
    <property type="entry name" value="Thioredoxin-like_sf"/>
</dbReference>
<protein>
    <recommendedName>
        <fullName evidence="1">Glutaredoxin domain-containing protein</fullName>
    </recommendedName>
</protein>
<dbReference type="EMBL" id="UOFI01000074">
    <property type="protein sequence ID" value="VAW66195.1"/>
    <property type="molecule type" value="Genomic_DNA"/>
</dbReference>
<name>A0A3B0XD20_9ZZZZ</name>
<evidence type="ECO:0000313" key="2">
    <source>
        <dbReference type="EMBL" id="VAW66195.1"/>
    </source>
</evidence>
<dbReference type="Pfam" id="PF00462">
    <property type="entry name" value="Glutaredoxin"/>
    <property type="match status" value="1"/>
</dbReference>
<dbReference type="SUPFAM" id="SSF52833">
    <property type="entry name" value="Thioredoxin-like"/>
    <property type="match status" value="1"/>
</dbReference>
<gene>
    <name evidence="2" type="ORF">MNBD_GAMMA09-3445</name>
</gene>
<dbReference type="Gene3D" id="3.40.30.10">
    <property type="entry name" value="Glutaredoxin"/>
    <property type="match status" value="1"/>
</dbReference>
<sequence>MKKIIFLLLISYGAFQWYTASYGEHSGEQTKTPNKLIMYSLTTCGYCKQKVKQLNKENIKFTEYFIDTDKDKMDELNSKLINAGFKPQRYGTPIFDVHGVMLPNNPDMSLIKARLNKEHL</sequence>
<dbReference type="AlphaFoldDB" id="A0A3B0XD20"/>
<dbReference type="InterPro" id="IPR002109">
    <property type="entry name" value="Glutaredoxin"/>
</dbReference>